<dbReference type="Gramene" id="KJB17135">
    <property type="protein sequence ID" value="KJB17135"/>
    <property type="gene ID" value="B456_002G267200"/>
</dbReference>
<dbReference type="Proteomes" id="UP000032304">
    <property type="component" value="Chromosome 2"/>
</dbReference>
<accession>A0A0D2RD93</accession>
<dbReference type="EMBL" id="CM001741">
    <property type="protein sequence ID" value="KJB17135.1"/>
    <property type="molecule type" value="Genomic_DNA"/>
</dbReference>
<sequence>MPSLLTQHYLLLTNFILPSHSMEPQSRTCSSKPLMRRRSRTRKTGQGGVINMDEARREVAHALHLHRSTPTPPLPSSGVGNPSYYSYAKSCCCYSLVEAMPPPEPIWSTTAPSLPATPPPDLETVQILEWGENQAASYAWWLGFLRALDGNNNIMSKTKDPPFVDNAVSLKDHSPLLLGQYEAGEWGLTDQNACLDEWLMFPPTQDSL</sequence>
<feature type="compositionally biased region" description="Polar residues" evidence="1">
    <location>
        <begin position="22"/>
        <end position="31"/>
    </location>
</feature>
<keyword evidence="3" id="KW-1185">Reference proteome</keyword>
<feature type="compositionally biased region" description="Basic residues" evidence="1">
    <location>
        <begin position="34"/>
        <end position="43"/>
    </location>
</feature>
<protein>
    <submittedName>
        <fullName evidence="2">Uncharacterized protein</fullName>
    </submittedName>
</protein>
<feature type="region of interest" description="Disordered" evidence="1">
    <location>
        <begin position="22"/>
        <end position="45"/>
    </location>
</feature>
<proteinExistence type="predicted"/>
<reference evidence="2 3" key="1">
    <citation type="journal article" date="2012" name="Nature">
        <title>Repeated polyploidization of Gossypium genomes and the evolution of spinnable cotton fibres.</title>
        <authorList>
            <person name="Paterson A.H."/>
            <person name="Wendel J.F."/>
            <person name="Gundlach H."/>
            <person name="Guo H."/>
            <person name="Jenkins J."/>
            <person name="Jin D."/>
            <person name="Llewellyn D."/>
            <person name="Showmaker K.C."/>
            <person name="Shu S."/>
            <person name="Udall J."/>
            <person name="Yoo M.J."/>
            <person name="Byers R."/>
            <person name="Chen W."/>
            <person name="Doron-Faigenboim A."/>
            <person name="Duke M.V."/>
            <person name="Gong L."/>
            <person name="Grimwood J."/>
            <person name="Grover C."/>
            <person name="Grupp K."/>
            <person name="Hu G."/>
            <person name="Lee T.H."/>
            <person name="Li J."/>
            <person name="Lin L."/>
            <person name="Liu T."/>
            <person name="Marler B.S."/>
            <person name="Page J.T."/>
            <person name="Roberts A.W."/>
            <person name="Romanel E."/>
            <person name="Sanders W.S."/>
            <person name="Szadkowski E."/>
            <person name="Tan X."/>
            <person name="Tang H."/>
            <person name="Xu C."/>
            <person name="Wang J."/>
            <person name="Wang Z."/>
            <person name="Zhang D."/>
            <person name="Zhang L."/>
            <person name="Ashrafi H."/>
            <person name="Bedon F."/>
            <person name="Bowers J.E."/>
            <person name="Brubaker C.L."/>
            <person name="Chee P.W."/>
            <person name="Das S."/>
            <person name="Gingle A.R."/>
            <person name="Haigler C.H."/>
            <person name="Harker D."/>
            <person name="Hoffmann L.V."/>
            <person name="Hovav R."/>
            <person name="Jones D.C."/>
            <person name="Lemke C."/>
            <person name="Mansoor S."/>
            <person name="ur Rahman M."/>
            <person name="Rainville L.N."/>
            <person name="Rambani A."/>
            <person name="Reddy U.K."/>
            <person name="Rong J.K."/>
            <person name="Saranga Y."/>
            <person name="Scheffler B.E."/>
            <person name="Scheffler J.A."/>
            <person name="Stelly D.M."/>
            <person name="Triplett B.A."/>
            <person name="Van Deynze A."/>
            <person name="Vaslin M.F."/>
            <person name="Waghmare V.N."/>
            <person name="Walford S.A."/>
            <person name="Wright R.J."/>
            <person name="Zaki E.A."/>
            <person name="Zhang T."/>
            <person name="Dennis E.S."/>
            <person name="Mayer K.F."/>
            <person name="Peterson D.G."/>
            <person name="Rokhsar D.S."/>
            <person name="Wang X."/>
            <person name="Schmutz J."/>
        </authorList>
    </citation>
    <scope>NUCLEOTIDE SEQUENCE [LARGE SCALE GENOMIC DNA]</scope>
</reference>
<evidence type="ECO:0000313" key="3">
    <source>
        <dbReference type="Proteomes" id="UP000032304"/>
    </source>
</evidence>
<gene>
    <name evidence="2" type="ORF">B456_002G267200</name>
</gene>
<evidence type="ECO:0000256" key="1">
    <source>
        <dbReference type="SAM" id="MobiDB-lite"/>
    </source>
</evidence>
<evidence type="ECO:0000313" key="2">
    <source>
        <dbReference type="EMBL" id="KJB17135.1"/>
    </source>
</evidence>
<dbReference type="PANTHER" id="PTHR37256">
    <property type="entry name" value="E1A-BINDING PROTEIN P400-LIKE"/>
    <property type="match status" value="1"/>
</dbReference>
<organism evidence="2 3">
    <name type="scientific">Gossypium raimondii</name>
    <name type="common">Peruvian cotton</name>
    <name type="synonym">Gossypium klotzschianum subsp. raimondii</name>
    <dbReference type="NCBI Taxonomy" id="29730"/>
    <lineage>
        <taxon>Eukaryota</taxon>
        <taxon>Viridiplantae</taxon>
        <taxon>Streptophyta</taxon>
        <taxon>Embryophyta</taxon>
        <taxon>Tracheophyta</taxon>
        <taxon>Spermatophyta</taxon>
        <taxon>Magnoliopsida</taxon>
        <taxon>eudicotyledons</taxon>
        <taxon>Gunneridae</taxon>
        <taxon>Pentapetalae</taxon>
        <taxon>rosids</taxon>
        <taxon>malvids</taxon>
        <taxon>Malvales</taxon>
        <taxon>Malvaceae</taxon>
        <taxon>Malvoideae</taxon>
        <taxon>Gossypium</taxon>
    </lineage>
</organism>
<dbReference type="PANTHER" id="PTHR37256:SF3">
    <property type="entry name" value="FORMIN-F-LIKE"/>
    <property type="match status" value="1"/>
</dbReference>
<dbReference type="AlphaFoldDB" id="A0A0D2RD93"/>
<dbReference type="OMA" id="EFEWGEN"/>
<name>A0A0D2RD93_GOSRA</name>
<dbReference type="eggNOG" id="ENOG502S5ZK">
    <property type="taxonomic scope" value="Eukaryota"/>
</dbReference>